<accession>A0AAN6VYS5</accession>
<proteinExistence type="predicted"/>
<name>A0AAN6VYS5_9PEZI</name>
<evidence type="ECO:0000313" key="1">
    <source>
        <dbReference type="EMBL" id="KAK4171222.1"/>
    </source>
</evidence>
<dbReference type="AlphaFoldDB" id="A0AAN6VYS5"/>
<protein>
    <submittedName>
        <fullName evidence="1">Uncharacterized protein</fullName>
    </submittedName>
</protein>
<dbReference type="SUPFAM" id="SSF51445">
    <property type="entry name" value="(Trans)glycosidases"/>
    <property type="match status" value="1"/>
</dbReference>
<reference evidence="1" key="2">
    <citation type="submission" date="2023-05" db="EMBL/GenBank/DDBJ databases">
        <authorList>
            <consortium name="Lawrence Berkeley National Laboratory"/>
            <person name="Steindorff A."/>
            <person name="Hensen N."/>
            <person name="Bonometti L."/>
            <person name="Westerberg I."/>
            <person name="Brannstrom I.O."/>
            <person name="Guillou S."/>
            <person name="Cros-Aarteil S."/>
            <person name="Calhoun S."/>
            <person name="Haridas S."/>
            <person name="Kuo A."/>
            <person name="Mondo S."/>
            <person name="Pangilinan J."/>
            <person name="Riley R."/>
            <person name="Labutti K."/>
            <person name="Andreopoulos B."/>
            <person name="Lipzen A."/>
            <person name="Chen C."/>
            <person name="Yanf M."/>
            <person name="Daum C."/>
            <person name="Ng V."/>
            <person name="Clum A."/>
            <person name="Ohm R."/>
            <person name="Martin F."/>
            <person name="Silar P."/>
            <person name="Natvig D."/>
            <person name="Lalanne C."/>
            <person name="Gautier V."/>
            <person name="Ament-Velasquez S.L."/>
            <person name="Kruys A."/>
            <person name="Hutchinson M.I."/>
            <person name="Powell A.J."/>
            <person name="Barry K."/>
            <person name="Miller A.N."/>
            <person name="Grigoriev I.V."/>
            <person name="Debuchy R."/>
            <person name="Gladieux P."/>
            <person name="Thoren M.H."/>
            <person name="Johannesson H."/>
        </authorList>
    </citation>
    <scope>NUCLEOTIDE SEQUENCE</scope>
    <source>
        <strain evidence="1">CBS 892.96</strain>
    </source>
</reference>
<reference evidence="1" key="1">
    <citation type="journal article" date="2023" name="Mol. Phylogenet. Evol.">
        <title>Genome-scale phylogeny and comparative genomics of the fungal order Sordariales.</title>
        <authorList>
            <person name="Hensen N."/>
            <person name="Bonometti L."/>
            <person name="Westerberg I."/>
            <person name="Brannstrom I.O."/>
            <person name="Guillou S."/>
            <person name="Cros-Aarteil S."/>
            <person name="Calhoun S."/>
            <person name="Haridas S."/>
            <person name="Kuo A."/>
            <person name="Mondo S."/>
            <person name="Pangilinan J."/>
            <person name="Riley R."/>
            <person name="LaButti K."/>
            <person name="Andreopoulos B."/>
            <person name="Lipzen A."/>
            <person name="Chen C."/>
            <person name="Yan M."/>
            <person name="Daum C."/>
            <person name="Ng V."/>
            <person name="Clum A."/>
            <person name="Steindorff A."/>
            <person name="Ohm R.A."/>
            <person name="Martin F."/>
            <person name="Silar P."/>
            <person name="Natvig D.O."/>
            <person name="Lalanne C."/>
            <person name="Gautier V."/>
            <person name="Ament-Velasquez S.L."/>
            <person name="Kruys A."/>
            <person name="Hutchinson M.I."/>
            <person name="Powell A.J."/>
            <person name="Barry K."/>
            <person name="Miller A.N."/>
            <person name="Grigoriev I.V."/>
            <person name="Debuchy R."/>
            <person name="Gladieux P."/>
            <person name="Hiltunen Thoren M."/>
            <person name="Johannesson H."/>
        </authorList>
    </citation>
    <scope>NUCLEOTIDE SEQUENCE</scope>
    <source>
        <strain evidence="1">CBS 892.96</strain>
    </source>
</reference>
<dbReference type="InterPro" id="IPR017853">
    <property type="entry name" value="GH"/>
</dbReference>
<organism evidence="1 2">
    <name type="scientific">Triangularia setosa</name>
    <dbReference type="NCBI Taxonomy" id="2587417"/>
    <lineage>
        <taxon>Eukaryota</taxon>
        <taxon>Fungi</taxon>
        <taxon>Dikarya</taxon>
        <taxon>Ascomycota</taxon>
        <taxon>Pezizomycotina</taxon>
        <taxon>Sordariomycetes</taxon>
        <taxon>Sordariomycetidae</taxon>
        <taxon>Sordariales</taxon>
        <taxon>Podosporaceae</taxon>
        <taxon>Triangularia</taxon>
    </lineage>
</organism>
<dbReference type="EMBL" id="MU866608">
    <property type="protein sequence ID" value="KAK4171222.1"/>
    <property type="molecule type" value="Genomic_DNA"/>
</dbReference>
<comment type="caution">
    <text evidence="1">The sequence shown here is derived from an EMBL/GenBank/DDBJ whole genome shotgun (WGS) entry which is preliminary data.</text>
</comment>
<dbReference type="Gene3D" id="3.20.20.80">
    <property type="entry name" value="Glycosidases"/>
    <property type="match status" value="1"/>
</dbReference>
<keyword evidence="2" id="KW-1185">Reference proteome</keyword>
<gene>
    <name evidence="1" type="ORF">QBC36DRAFT_100888</name>
</gene>
<sequence length="145" mass="16237">MVFCGDEETVTTPVTPIFTHPVRGLNYRSPRQRHRFSPTSPVVSTFPPPEASIFPTVIDGGFVTYDNPDTVKIKATFCKQNGPGGLFYWSAPSDSDMCGRESRCQVRENRNRYRSGENRGLWRGESHGDIADEHGTLCPSDDRVL</sequence>
<evidence type="ECO:0000313" key="2">
    <source>
        <dbReference type="Proteomes" id="UP001302321"/>
    </source>
</evidence>
<dbReference type="Proteomes" id="UP001302321">
    <property type="component" value="Unassembled WGS sequence"/>
</dbReference>